<dbReference type="Pfam" id="PF00474">
    <property type="entry name" value="SSF"/>
    <property type="match status" value="1"/>
</dbReference>
<feature type="transmembrane region" description="Helical" evidence="15">
    <location>
        <begin position="524"/>
        <end position="541"/>
    </location>
</feature>
<evidence type="ECO:0000256" key="15">
    <source>
        <dbReference type="SAM" id="Phobius"/>
    </source>
</evidence>
<feature type="transmembrane region" description="Helical" evidence="15">
    <location>
        <begin position="416"/>
        <end position="436"/>
    </location>
</feature>
<dbReference type="PANTHER" id="PTHR48086:SF3">
    <property type="entry name" value="SODIUM_PROLINE SYMPORTER"/>
    <property type="match status" value="1"/>
</dbReference>
<name>A0ABX6RJV2_9ACTN</name>
<evidence type="ECO:0000256" key="2">
    <source>
        <dbReference type="ARBA" id="ARBA00006434"/>
    </source>
</evidence>
<evidence type="ECO:0000313" key="17">
    <source>
        <dbReference type="Proteomes" id="UP000515764"/>
    </source>
</evidence>
<dbReference type="InterPro" id="IPR038377">
    <property type="entry name" value="Na/Glc_symporter_sf"/>
</dbReference>
<feature type="transmembrane region" description="Helical" evidence="15">
    <location>
        <begin position="238"/>
        <end position="261"/>
    </location>
</feature>
<gene>
    <name evidence="16" type="ORF">F0345_05250</name>
</gene>
<feature type="compositionally biased region" description="Basic residues" evidence="14">
    <location>
        <begin position="18"/>
        <end position="31"/>
    </location>
</feature>
<dbReference type="PANTHER" id="PTHR48086">
    <property type="entry name" value="SODIUM/PROLINE SYMPORTER-RELATED"/>
    <property type="match status" value="1"/>
</dbReference>
<evidence type="ECO:0000256" key="1">
    <source>
        <dbReference type="ARBA" id="ARBA00004651"/>
    </source>
</evidence>
<keyword evidence="11" id="KW-0739">Sodium transport</keyword>
<feature type="transmembrane region" description="Helical" evidence="15">
    <location>
        <begin position="281"/>
        <end position="298"/>
    </location>
</feature>
<keyword evidence="17" id="KW-1185">Reference proteome</keyword>
<comment type="subcellular location">
    <subcellularLocation>
        <location evidence="1">Cell membrane</location>
        <topology evidence="1">Multi-pass membrane protein</topology>
    </subcellularLocation>
</comment>
<evidence type="ECO:0000256" key="11">
    <source>
        <dbReference type="ARBA" id="ARBA00023201"/>
    </source>
</evidence>
<sequence length="625" mass="65663">MRPPGDPRRSPAGTPGVRRARSCPRATRRALRPAARLHESREVVRVDGLETAGFSAVVVVGLLVLFYGGTFLISTRIGKKNENADGYMTGGNNIGFGVSAASMTATWIWASSMYASATSGYTYGISGPIHYGLWGALMILFIYPFGKRIRAVAPKAHTLAEVMYARHGRSSQLMLAGSNIVGSVISLMSNFIAGGVLISLLSPFTFIQGVFAVAAGVLLYTLWSGFRASVLTDFVQVVAMLGAVAVIVPFIFFAAGFPAAFETGAQNLTPQQGDFFSSEAFMGQGAPYIAAVLAYAIGNQTIAQRLFAVKQSLIKPVFVTATVGYGAMVIGVGMLGVLALYLGFEPTGGDLNNLIPEMAATYLPPVLLALFFIMIVGALSSTADSDLSALSSIMMADVYGQNVAGKKKADPRTMLLIGRLTMVVATAMAVAFASLQLSILDLLVFVGALWGALVFPVLASFYWEKVTNKAFTVSVLAALAAFLPVRFGWLPLDGFLGIVVDVVSVVGIGVVLGLMVFGFLGLKAAKIAGVLAVLVSAPFAIGSLHEYATLCGSLVAYSVSTVLCWAMSVRRQDGFDFALIAQRTGDFDDGSARRTDEGTGAAVVPPRTPGAGEDDRAPEAPANAK</sequence>
<keyword evidence="4" id="KW-1003">Cell membrane</keyword>
<evidence type="ECO:0000256" key="8">
    <source>
        <dbReference type="ARBA" id="ARBA00023053"/>
    </source>
</evidence>
<proteinExistence type="inferred from homology"/>
<feature type="transmembrane region" description="Helical" evidence="15">
    <location>
        <begin position="52"/>
        <end position="73"/>
    </location>
</feature>
<feature type="region of interest" description="Disordered" evidence="14">
    <location>
        <begin position="1"/>
        <end position="32"/>
    </location>
</feature>
<feature type="transmembrane region" description="Helical" evidence="15">
    <location>
        <begin position="129"/>
        <end position="146"/>
    </location>
</feature>
<feature type="transmembrane region" description="Helical" evidence="15">
    <location>
        <begin position="362"/>
        <end position="383"/>
    </location>
</feature>
<protein>
    <submittedName>
        <fullName evidence="16">Sodium:proline symporter</fullName>
    </submittedName>
</protein>
<feature type="transmembrane region" description="Helical" evidence="15">
    <location>
        <begin position="173"/>
        <end position="200"/>
    </location>
</feature>
<keyword evidence="3" id="KW-0813">Transport</keyword>
<evidence type="ECO:0000256" key="3">
    <source>
        <dbReference type="ARBA" id="ARBA00022448"/>
    </source>
</evidence>
<keyword evidence="5 15" id="KW-0812">Transmembrane</keyword>
<feature type="transmembrane region" description="Helical" evidence="15">
    <location>
        <begin position="470"/>
        <end position="489"/>
    </location>
</feature>
<accession>A0ABX6RJV2</accession>
<feature type="transmembrane region" description="Helical" evidence="15">
    <location>
        <begin position="495"/>
        <end position="517"/>
    </location>
</feature>
<dbReference type="Proteomes" id="UP000515764">
    <property type="component" value="Chromosome"/>
</dbReference>
<evidence type="ECO:0000256" key="6">
    <source>
        <dbReference type="ARBA" id="ARBA00022847"/>
    </source>
</evidence>
<evidence type="ECO:0000313" key="16">
    <source>
        <dbReference type="EMBL" id="QNE80595.1"/>
    </source>
</evidence>
<dbReference type="PROSITE" id="PS50283">
    <property type="entry name" value="NA_SOLUT_SYMP_3"/>
    <property type="match status" value="1"/>
</dbReference>
<feature type="transmembrane region" description="Helical" evidence="15">
    <location>
        <begin position="94"/>
        <end position="117"/>
    </location>
</feature>
<dbReference type="InterPro" id="IPR050277">
    <property type="entry name" value="Sodium:Solute_Symporter"/>
</dbReference>
<evidence type="ECO:0000256" key="9">
    <source>
        <dbReference type="ARBA" id="ARBA00023065"/>
    </source>
</evidence>
<keyword evidence="7 15" id="KW-1133">Transmembrane helix</keyword>
<keyword evidence="6" id="KW-0769">Symport</keyword>
<dbReference type="CDD" id="cd11476">
    <property type="entry name" value="SLC5sbd_DUR3"/>
    <property type="match status" value="1"/>
</dbReference>
<reference evidence="17" key="1">
    <citation type="submission" date="2019-10" db="EMBL/GenBank/DDBJ databases">
        <title>Antimicrobial potential of Antarctic Bacteria.</title>
        <authorList>
            <person name="Benaud N."/>
            <person name="Edwards R.J."/>
            <person name="Ferrari B.C."/>
        </authorList>
    </citation>
    <scope>NUCLEOTIDE SEQUENCE [LARGE SCALE GENOMIC DNA]</scope>
    <source>
        <strain evidence="17">NBH77</strain>
    </source>
</reference>
<keyword evidence="10 15" id="KW-0472">Membrane</keyword>
<keyword evidence="9" id="KW-0406">Ion transport</keyword>
<evidence type="ECO:0000256" key="14">
    <source>
        <dbReference type="SAM" id="MobiDB-lite"/>
    </source>
</evidence>
<evidence type="ECO:0000256" key="5">
    <source>
        <dbReference type="ARBA" id="ARBA00022692"/>
    </source>
</evidence>
<feature type="transmembrane region" description="Helical" evidence="15">
    <location>
        <begin position="442"/>
        <end position="463"/>
    </location>
</feature>
<dbReference type="Gene3D" id="1.20.1730.10">
    <property type="entry name" value="Sodium/glucose cotransporter"/>
    <property type="match status" value="1"/>
</dbReference>
<evidence type="ECO:0000256" key="12">
    <source>
        <dbReference type="ARBA" id="ARBA00033708"/>
    </source>
</evidence>
<evidence type="ECO:0000256" key="7">
    <source>
        <dbReference type="ARBA" id="ARBA00022989"/>
    </source>
</evidence>
<feature type="region of interest" description="Disordered" evidence="14">
    <location>
        <begin position="588"/>
        <end position="625"/>
    </location>
</feature>
<dbReference type="EMBL" id="CP045704">
    <property type="protein sequence ID" value="QNE80595.1"/>
    <property type="molecule type" value="Genomic_DNA"/>
</dbReference>
<feature type="transmembrane region" description="Helical" evidence="15">
    <location>
        <begin position="206"/>
        <end position="226"/>
    </location>
</feature>
<dbReference type="InterPro" id="IPR001734">
    <property type="entry name" value="Na/solute_symporter"/>
</dbReference>
<evidence type="ECO:0000256" key="10">
    <source>
        <dbReference type="ARBA" id="ARBA00023136"/>
    </source>
</evidence>
<comment type="similarity">
    <text evidence="2 13">Belongs to the sodium:solute symporter (SSF) (TC 2.A.21) family.</text>
</comment>
<evidence type="ECO:0000256" key="13">
    <source>
        <dbReference type="RuleBase" id="RU362091"/>
    </source>
</evidence>
<keyword evidence="8" id="KW-0915">Sodium</keyword>
<feature type="transmembrane region" description="Helical" evidence="15">
    <location>
        <begin position="318"/>
        <end position="342"/>
    </location>
</feature>
<comment type="catalytic activity">
    <reaction evidence="12">
        <text>L-proline(in) + Na(+)(in) = L-proline(out) + Na(+)(out)</text>
        <dbReference type="Rhea" id="RHEA:28967"/>
        <dbReference type="ChEBI" id="CHEBI:29101"/>
        <dbReference type="ChEBI" id="CHEBI:60039"/>
    </reaction>
</comment>
<organism evidence="16 17">
    <name type="scientific">Streptomyces rutgersensis</name>
    <dbReference type="NCBI Taxonomy" id="53451"/>
    <lineage>
        <taxon>Bacteria</taxon>
        <taxon>Bacillati</taxon>
        <taxon>Actinomycetota</taxon>
        <taxon>Actinomycetes</taxon>
        <taxon>Kitasatosporales</taxon>
        <taxon>Streptomycetaceae</taxon>
        <taxon>Streptomyces</taxon>
        <taxon>Streptomyces diastaticus group</taxon>
    </lineage>
</organism>
<evidence type="ECO:0000256" key="4">
    <source>
        <dbReference type="ARBA" id="ARBA00022475"/>
    </source>
</evidence>